<dbReference type="OrthoDB" id="5389296at2759"/>
<evidence type="ECO:0000313" key="3">
    <source>
        <dbReference type="Proteomes" id="UP000293360"/>
    </source>
</evidence>
<dbReference type="EMBL" id="QJNU01000061">
    <property type="protein sequence ID" value="RYP08490.1"/>
    <property type="molecule type" value="Genomic_DNA"/>
</dbReference>
<keyword evidence="3" id="KW-1185">Reference proteome</keyword>
<feature type="region of interest" description="Disordered" evidence="1">
    <location>
        <begin position="1"/>
        <end position="276"/>
    </location>
</feature>
<evidence type="ECO:0000256" key="1">
    <source>
        <dbReference type="SAM" id="MobiDB-lite"/>
    </source>
</evidence>
<dbReference type="AlphaFoldDB" id="A0A4Q4TSB3"/>
<evidence type="ECO:0000313" key="2">
    <source>
        <dbReference type="EMBL" id="RYP08490.1"/>
    </source>
</evidence>
<accession>A0A4Q4TSB3</accession>
<gene>
    <name evidence="2" type="ORF">DL764_001878</name>
</gene>
<feature type="region of interest" description="Disordered" evidence="1">
    <location>
        <begin position="340"/>
        <end position="359"/>
    </location>
</feature>
<feature type="compositionally biased region" description="Low complexity" evidence="1">
    <location>
        <begin position="19"/>
        <end position="32"/>
    </location>
</feature>
<dbReference type="STRING" id="155417.A0A4Q4TSB3"/>
<protein>
    <submittedName>
        <fullName evidence="2">Uncharacterized protein</fullName>
    </submittedName>
</protein>
<proteinExistence type="predicted"/>
<dbReference type="Proteomes" id="UP000293360">
    <property type="component" value="Unassembled WGS sequence"/>
</dbReference>
<feature type="compositionally biased region" description="Low complexity" evidence="1">
    <location>
        <begin position="61"/>
        <end position="70"/>
    </location>
</feature>
<feature type="compositionally biased region" description="Low complexity" evidence="1">
    <location>
        <begin position="78"/>
        <end position="94"/>
    </location>
</feature>
<organism evidence="2 3">
    <name type="scientific">Monosporascus ibericus</name>
    <dbReference type="NCBI Taxonomy" id="155417"/>
    <lineage>
        <taxon>Eukaryota</taxon>
        <taxon>Fungi</taxon>
        <taxon>Dikarya</taxon>
        <taxon>Ascomycota</taxon>
        <taxon>Pezizomycotina</taxon>
        <taxon>Sordariomycetes</taxon>
        <taxon>Xylariomycetidae</taxon>
        <taxon>Xylariales</taxon>
        <taxon>Xylariales incertae sedis</taxon>
        <taxon>Monosporascus</taxon>
    </lineage>
</organism>
<reference evidence="2 3" key="1">
    <citation type="submission" date="2018-06" db="EMBL/GenBank/DDBJ databases">
        <title>Complete Genomes of Monosporascus.</title>
        <authorList>
            <person name="Robinson A.J."/>
            <person name="Natvig D.O."/>
        </authorList>
    </citation>
    <scope>NUCLEOTIDE SEQUENCE [LARGE SCALE GENOMIC DNA]</scope>
    <source>
        <strain evidence="2 3">CBS 110550</strain>
    </source>
</reference>
<sequence>MAPPPATPTPRRFLVPKRSAATAQQQQPSSRTESPRPPPLQSGRTQQQQQFQATPRFSLHSTPGASLPSSTPAPPPGTFRRQQQRGAAVAQVTIVDDDVIDSSPPFREGDDDDPSEVGLIQESSPPLPELKVESDDGDDEDLPVRSPKRRRLSIMSDVGIEESSQVSVKEGEEDDGPASQQQQPGGDNGDVESSSPPDVDVTIGEGRYEDDDTVLLPPSYHHSRGTPAAAATAQQPTFHKAPRFKQPGLPATEAARRDPLPDAFSPHHRRGASNRYAPGGLAAEVRDWLMGIEAGSGVVKRREEGEWDARLVVDDVRAAPGMGVLVSGRQVRDGLGEVEMLGSGSGGGRDEPEPGTGPGTKVILAGQGRLVGLARRNEVGRGAVVGIAGPTWEVELGGLGIWAVACDWMVLG</sequence>
<comment type="caution">
    <text evidence="2">The sequence shown here is derived from an EMBL/GenBank/DDBJ whole genome shotgun (WGS) entry which is preliminary data.</text>
</comment>
<feature type="compositionally biased region" description="Low complexity" evidence="1">
    <location>
        <begin position="226"/>
        <end position="237"/>
    </location>
</feature>
<feature type="compositionally biased region" description="Polar residues" evidence="1">
    <location>
        <begin position="178"/>
        <end position="196"/>
    </location>
</feature>
<name>A0A4Q4TSB3_9PEZI</name>